<reference evidence="3" key="2">
    <citation type="journal article" date="2008" name="Nucleic Acids Res.">
        <title>The rice annotation project database (RAP-DB): 2008 update.</title>
        <authorList>
            <consortium name="The rice annotation project (RAP)"/>
        </authorList>
    </citation>
    <scope>GENOME REANNOTATION</scope>
    <source>
        <strain evidence="3">cv. Nipponbare</strain>
    </source>
</reference>
<evidence type="ECO:0000313" key="2">
    <source>
        <dbReference type="EMBL" id="BAD38535.1"/>
    </source>
</evidence>
<dbReference type="EMBL" id="AP006849">
    <property type="protein sequence ID" value="BAD38535.1"/>
    <property type="molecule type" value="Genomic_DNA"/>
</dbReference>
<feature type="compositionally biased region" description="Basic and acidic residues" evidence="1">
    <location>
        <begin position="50"/>
        <end position="85"/>
    </location>
</feature>
<gene>
    <name evidence="2" type="primary">OSJNBa0054F02.29</name>
</gene>
<dbReference type="Proteomes" id="UP000000763">
    <property type="component" value="Chromosome 9"/>
</dbReference>
<organism evidence="2 3">
    <name type="scientific">Oryza sativa subsp. japonica</name>
    <name type="common">Rice</name>
    <dbReference type="NCBI Taxonomy" id="39947"/>
    <lineage>
        <taxon>Eukaryota</taxon>
        <taxon>Viridiplantae</taxon>
        <taxon>Streptophyta</taxon>
        <taxon>Embryophyta</taxon>
        <taxon>Tracheophyta</taxon>
        <taxon>Spermatophyta</taxon>
        <taxon>Magnoliopsida</taxon>
        <taxon>Liliopsida</taxon>
        <taxon>Poales</taxon>
        <taxon>Poaceae</taxon>
        <taxon>BOP clade</taxon>
        <taxon>Oryzoideae</taxon>
        <taxon>Oryzeae</taxon>
        <taxon>Oryzinae</taxon>
        <taxon>Oryza</taxon>
        <taxon>Oryza sativa</taxon>
    </lineage>
</organism>
<sequence length="85" mass="9077">MDEYGGGGETPAPAPRKNTQGMSLTATSMTVMGVMEGGGDRSSAIAGGARRREERHGDAAAWEARRRGEKRMALGDAVENRRKQD</sequence>
<name>Q67J06_ORYSJ</name>
<dbReference type="AlphaFoldDB" id="Q67J06"/>
<evidence type="ECO:0000313" key="3">
    <source>
        <dbReference type="Proteomes" id="UP000000763"/>
    </source>
</evidence>
<protein>
    <submittedName>
        <fullName evidence="2">Uncharacterized protein</fullName>
    </submittedName>
</protein>
<reference evidence="3" key="1">
    <citation type="journal article" date="2005" name="Nature">
        <title>The map-based sequence of the rice genome.</title>
        <authorList>
            <consortium name="International rice genome sequencing project (IRGSP)"/>
            <person name="Matsumoto T."/>
            <person name="Wu J."/>
            <person name="Kanamori H."/>
            <person name="Katayose Y."/>
            <person name="Fujisawa M."/>
            <person name="Namiki N."/>
            <person name="Mizuno H."/>
            <person name="Yamamoto K."/>
            <person name="Antonio B.A."/>
            <person name="Baba T."/>
            <person name="Sakata K."/>
            <person name="Nagamura Y."/>
            <person name="Aoki H."/>
            <person name="Arikawa K."/>
            <person name="Arita K."/>
            <person name="Bito T."/>
            <person name="Chiden Y."/>
            <person name="Fujitsuka N."/>
            <person name="Fukunaka R."/>
            <person name="Hamada M."/>
            <person name="Harada C."/>
            <person name="Hayashi A."/>
            <person name="Hijishita S."/>
            <person name="Honda M."/>
            <person name="Hosokawa S."/>
            <person name="Ichikawa Y."/>
            <person name="Idonuma A."/>
            <person name="Iijima M."/>
            <person name="Ikeda M."/>
            <person name="Ikeno M."/>
            <person name="Ito K."/>
            <person name="Ito S."/>
            <person name="Ito T."/>
            <person name="Ito Y."/>
            <person name="Ito Y."/>
            <person name="Iwabuchi A."/>
            <person name="Kamiya K."/>
            <person name="Karasawa W."/>
            <person name="Kurita K."/>
            <person name="Katagiri S."/>
            <person name="Kikuta A."/>
            <person name="Kobayashi H."/>
            <person name="Kobayashi N."/>
            <person name="Machita K."/>
            <person name="Maehara T."/>
            <person name="Masukawa M."/>
            <person name="Mizubayashi T."/>
            <person name="Mukai Y."/>
            <person name="Nagasaki H."/>
            <person name="Nagata Y."/>
            <person name="Naito S."/>
            <person name="Nakashima M."/>
            <person name="Nakama Y."/>
            <person name="Nakamichi Y."/>
            <person name="Nakamura M."/>
            <person name="Meguro A."/>
            <person name="Negishi M."/>
            <person name="Ohta I."/>
            <person name="Ohta T."/>
            <person name="Okamoto M."/>
            <person name="Ono N."/>
            <person name="Saji S."/>
            <person name="Sakaguchi M."/>
            <person name="Sakai K."/>
            <person name="Shibata M."/>
            <person name="Shimokawa T."/>
            <person name="Song J."/>
            <person name="Takazaki Y."/>
            <person name="Terasawa K."/>
            <person name="Tsugane M."/>
            <person name="Tsuji K."/>
            <person name="Ueda S."/>
            <person name="Waki K."/>
            <person name="Yamagata H."/>
            <person name="Yamamoto M."/>
            <person name="Yamamoto S."/>
            <person name="Yamane H."/>
            <person name="Yoshiki S."/>
            <person name="Yoshihara R."/>
            <person name="Yukawa K."/>
            <person name="Zhong H."/>
            <person name="Yano M."/>
            <person name="Yuan Q."/>
            <person name="Ouyang S."/>
            <person name="Liu J."/>
            <person name="Jones K.M."/>
            <person name="Gansberger K."/>
            <person name="Moffat K."/>
            <person name="Hill J."/>
            <person name="Bera J."/>
            <person name="Fadrosh D."/>
            <person name="Jin S."/>
            <person name="Johri S."/>
            <person name="Kim M."/>
            <person name="Overton L."/>
            <person name="Reardon M."/>
            <person name="Tsitrin T."/>
            <person name="Vuong H."/>
            <person name="Weaver B."/>
            <person name="Ciecko A."/>
            <person name="Tallon L."/>
            <person name="Jackson J."/>
            <person name="Pai G."/>
            <person name="Aken S.V."/>
            <person name="Utterback T."/>
            <person name="Reidmuller S."/>
            <person name="Feldblyum T."/>
            <person name="Hsiao J."/>
            <person name="Zismann V."/>
            <person name="Iobst S."/>
            <person name="de Vazeille A.R."/>
            <person name="Buell C.R."/>
            <person name="Ying K."/>
            <person name="Li Y."/>
            <person name="Lu T."/>
            <person name="Huang Y."/>
            <person name="Zhao Q."/>
            <person name="Feng Q."/>
            <person name="Zhang L."/>
            <person name="Zhu J."/>
            <person name="Weng Q."/>
            <person name="Mu J."/>
            <person name="Lu Y."/>
            <person name="Fan D."/>
            <person name="Liu Y."/>
            <person name="Guan J."/>
            <person name="Zhang Y."/>
            <person name="Yu S."/>
            <person name="Liu X."/>
            <person name="Zhang Y."/>
            <person name="Hong G."/>
            <person name="Han B."/>
            <person name="Choisne N."/>
            <person name="Demange N."/>
            <person name="Orjeda G."/>
            <person name="Samain S."/>
            <person name="Cattolico L."/>
            <person name="Pelletier E."/>
            <person name="Couloux A."/>
            <person name="Segurens B."/>
            <person name="Wincker P."/>
            <person name="D'Hont A."/>
            <person name="Scarpelli C."/>
            <person name="Weissenbach J."/>
            <person name="Salanoubat M."/>
            <person name="Quetier F."/>
            <person name="Yu Y."/>
            <person name="Kim H.R."/>
            <person name="Rambo T."/>
            <person name="Currie J."/>
            <person name="Collura K."/>
            <person name="Luo M."/>
            <person name="Yang T."/>
            <person name="Ammiraju J.S.S."/>
            <person name="Engler F."/>
            <person name="Soderlund C."/>
            <person name="Wing R.A."/>
            <person name="Palmer L.E."/>
            <person name="de la Bastide M."/>
            <person name="Spiegel L."/>
            <person name="Nascimento L."/>
            <person name="Zutavern T."/>
            <person name="O'Shaughnessy A."/>
            <person name="Dike S."/>
            <person name="Dedhia N."/>
            <person name="Preston R."/>
            <person name="Balija V."/>
            <person name="McCombie W.R."/>
            <person name="Chow T."/>
            <person name="Chen H."/>
            <person name="Chung M."/>
            <person name="Chen C."/>
            <person name="Shaw J."/>
            <person name="Wu H."/>
            <person name="Hsiao K."/>
            <person name="Chao Y."/>
            <person name="Chu M."/>
            <person name="Cheng C."/>
            <person name="Hour A."/>
            <person name="Lee P."/>
            <person name="Lin S."/>
            <person name="Lin Y."/>
            <person name="Liou J."/>
            <person name="Liu S."/>
            <person name="Hsing Y."/>
            <person name="Raghuvanshi S."/>
            <person name="Mohanty A."/>
            <person name="Bharti A.K."/>
            <person name="Gaur A."/>
            <person name="Gupta V."/>
            <person name="Kumar D."/>
            <person name="Ravi V."/>
            <person name="Vij S."/>
            <person name="Kapur A."/>
            <person name="Khurana P."/>
            <person name="Khurana P."/>
            <person name="Khurana J.P."/>
            <person name="Tyagi A.K."/>
            <person name="Gaikwad K."/>
            <person name="Singh A."/>
            <person name="Dalal V."/>
            <person name="Srivastava S."/>
            <person name="Dixit A."/>
            <person name="Pal A.K."/>
            <person name="Ghazi I.A."/>
            <person name="Yadav M."/>
            <person name="Pandit A."/>
            <person name="Bhargava A."/>
            <person name="Sureshbabu K."/>
            <person name="Batra K."/>
            <person name="Sharma T.R."/>
            <person name="Mohapatra T."/>
            <person name="Singh N.K."/>
            <person name="Messing J."/>
            <person name="Nelson A.B."/>
            <person name="Fuks G."/>
            <person name="Kavchok S."/>
            <person name="Keizer G."/>
            <person name="Linton E."/>
            <person name="Llaca V."/>
            <person name="Song R."/>
            <person name="Tanyolac B."/>
            <person name="Young S."/>
            <person name="Ho-Il K."/>
            <person name="Hahn J.H."/>
            <person name="Sangsakoo G."/>
            <person name="Vanavichit A."/>
            <person name="de Mattos Luiz.A.T."/>
            <person name="Zimmer P.D."/>
            <person name="Malone G."/>
            <person name="Dellagostin O."/>
            <person name="de Oliveira A.C."/>
            <person name="Bevan M."/>
            <person name="Bancroft I."/>
            <person name="Minx P."/>
            <person name="Cordum H."/>
            <person name="Wilson R."/>
            <person name="Cheng Z."/>
            <person name="Jin W."/>
            <person name="Jiang J."/>
            <person name="Leong S.A."/>
            <person name="Iwama H."/>
            <person name="Gojobori T."/>
            <person name="Itoh T."/>
            <person name="Niimura Y."/>
            <person name="Fujii Y."/>
            <person name="Habara T."/>
            <person name="Sakai H."/>
            <person name="Sato Y."/>
            <person name="Wilson G."/>
            <person name="Kumar K."/>
            <person name="McCouch S."/>
            <person name="Juretic N."/>
            <person name="Hoen D."/>
            <person name="Wright S."/>
            <person name="Bruskiewich R."/>
            <person name="Bureau T."/>
            <person name="Miyao A."/>
            <person name="Hirochika H."/>
            <person name="Nishikawa T."/>
            <person name="Kadowaki K."/>
            <person name="Sugiura M."/>
            <person name="Burr B."/>
            <person name="Sasaki T."/>
        </authorList>
    </citation>
    <scope>NUCLEOTIDE SEQUENCE [LARGE SCALE GENOMIC DNA]</scope>
    <source>
        <strain evidence="3">cv. Nipponbare</strain>
    </source>
</reference>
<feature type="compositionally biased region" description="Polar residues" evidence="1">
    <location>
        <begin position="17"/>
        <end position="30"/>
    </location>
</feature>
<proteinExistence type="predicted"/>
<accession>Q67J06</accession>
<evidence type="ECO:0000256" key="1">
    <source>
        <dbReference type="SAM" id="MobiDB-lite"/>
    </source>
</evidence>
<feature type="region of interest" description="Disordered" evidence="1">
    <location>
        <begin position="1"/>
        <end position="85"/>
    </location>
</feature>